<evidence type="ECO:0000313" key="3">
    <source>
        <dbReference type="Proteomes" id="UP000234275"/>
    </source>
</evidence>
<dbReference type="RefSeq" id="XP_024710369.1">
    <property type="nucleotide sequence ID" value="XM_024843283.1"/>
</dbReference>
<accession>A0A2I2GQB7</accession>
<proteinExistence type="predicted"/>
<organism evidence="2 3">
    <name type="scientific">Aspergillus steynii IBT 23096</name>
    <dbReference type="NCBI Taxonomy" id="1392250"/>
    <lineage>
        <taxon>Eukaryota</taxon>
        <taxon>Fungi</taxon>
        <taxon>Dikarya</taxon>
        <taxon>Ascomycota</taxon>
        <taxon>Pezizomycotina</taxon>
        <taxon>Eurotiomycetes</taxon>
        <taxon>Eurotiomycetidae</taxon>
        <taxon>Eurotiales</taxon>
        <taxon>Aspergillaceae</taxon>
        <taxon>Aspergillus</taxon>
        <taxon>Aspergillus subgen. Circumdati</taxon>
    </lineage>
</organism>
<gene>
    <name evidence="2" type="ORF">P170DRAFT_31590</name>
</gene>
<protein>
    <submittedName>
        <fullName evidence="2">Uncharacterized protein</fullName>
    </submittedName>
</protein>
<feature type="compositionally biased region" description="Basic and acidic residues" evidence="1">
    <location>
        <begin position="158"/>
        <end position="168"/>
    </location>
</feature>
<evidence type="ECO:0000256" key="1">
    <source>
        <dbReference type="SAM" id="MobiDB-lite"/>
    </source>
</evidence>
<keyword evidence="3" id="KW-1185">Reference proteome</keyword>
<sequence length="176" mass="19959">MYRYRYSSHRTYPSIHSFIYRAMSIGGVSKPSRIVWMRMSSSRDLTSLPGVTTYNSHSSLELWVSLGTWVLRTLPRLYDTPPDARRRYHWLNPGPTGDAIRTPAACQMVSKASHGLGGRLDHNGRMGCRERHATTDDKARAFTEYLRQGVSSSSAATHRTDSKMDTQRRNLSGPRP</sequence>
<dbReference type="EMBL" id="MSFO01000001">
    <property type="protein sequence ID" value="PLB55067.1"/>
    <property type="molecule type" value="Genomic_DNA"/>
</dbReference>
<name>A0A2I2GQB7_9EURO</name>
<dbReference type="GeneID" id="36550983"/>
<dbReference type="AlphaFoldDB" id="A0A2I2GQB7"/>
<reference evidence="2 3" key="1">
    <citation type="submission" date="2016-12" db="EMBL/GenBank/DDBJ databases">
        <title>The genomes of Aspergillus section Nigri reveals drivers in fungal speciation.</title>
        <authorList>
            <consortium name="DOE Joint Genome Institute"/>
            <person name="Vesth T.C."/>
            <person name="Nybo J."/>
            <person name="Theobald S."/>
            <person name="Brandl J."/>
            <person name="Frisvad J.C."/>
            <person name="Nielsen K.F."/>
            <person name="Lyhne E.K."/>
            <person name="Kogle M.E."/>
            <person name="Kuo A."/>
            <person name="Riley R."/>
            <person name="Clum A."/>
            <person name="Nolan M."/>
            <person name="Lipzen A."/>
            <person name="Salamov A."/>
            <person name="Henrissat B."/>
            <person name="Wiebenga A."/>
            <person name="De Vries R.P."/>
            <person name="Grigoriev I.V."/>
            <person name="Mortensen U.H."/>
            <person name="Andersen M.R."/>
            <person name="Baker S.E."/>
        </authorList>
    </citation>
    <scope>NUCLEOTIDE SEQUENCE [LARGE SCALE GENOMIC DNA]</scope>
    <source>
        <strain evidence="2 3">IBT 23096</strain>
    </source>
</reference>
<evidence type="ECO:0000313" key="2">
    <source>
        <dbReference type="EMBL" id="PLB55067.1"/>
    </source>
</evidence>
<comment type="caution">
    <text evidence="2">The sequence shown here is derived from an EMBL/GenBank/DDBJ whole genome shotgun (WGS) entry which is preliminary data.</text>
</comment>
<dbReference type="Proteomes" id="UP000234275">
    <property type="component" value="Unassembled WGS sequence"/>
</dbReference>
<dbReference type="VEuPathDB" id="FungiDB:P170DRAFT_31590"/>
<feature type="region of interest" description="Disordered" evidence="1">
    <location>
        <begin position="147"/>
        <end position="176"/>
    </location>
</feature>